<dbReference type="STRING" id="1202772.A0A1V9YE13"/>
<dbReference type="Gene3D" id="3.40.50.1220">
    <property type="entry name" value="TPP-binding domain"/>
    <property type="match status" value="1"/>
</dbReference>
<keyword evidence="1" id="KW-0808">Transferase</keyword>
<dbReference type="InterPro" id="IPR029035">
    <property type="entry name" value="DHS-like_NAD/FAD-binding_dom"/>
</dbReference>
<dbReference type="SUPFAM" id="SSF52467">
    <property type="entry name" value="DHS-like NAD/FAD-binding domain"/>
    <property type="match status" value="1"/>
</dbReference>
<keyword evidence="6" id="KW-1185">Reference proteome</keyword>
<dbReference type="GO" id="GO:0017136">
    <property type="term" value="F:histone deacetylase activity, NAD-dependent"/>
    <property type="evidence" value="ECO:0007669"/>
    <property type="project" value="TreeGrafter"/>
</dbReference>
<dbReference type="EMBL" id="JNBR01002035">
    <property type="protein sequence ID" value="OQR83932.1"/>
    <property type="molecule type" value="Genomic_DNA"/>
</dbReference>
<dbReference type="PANTHER" id="PTHR11085:SF10">
    <property type="entry name" value="NAD-DEPENDENT PROTEIN DEACYLASE SIRTUIN-5, MITOCHONDRIAL-RELATED"/>
    <property type="match status" value="1"/>
</dbReference>
<evidence type="ECO:0000259" key="4">
    <source>
        <dbReference type="PROSITE" id="PS50305"/>
    </source>
</evidence>
<dbReference type="Proteomes" id="UP000243579">
    <property type="component" value="Unassembled WGS sequence"/>
</dbReference>
<accession>A0A1V9YE13</accession>
<evidence type="ECO:0000313" key="5">
    <source>
        <dbReference type="EMBL" id="OQR83932.1"/>
    </source>
</evidence>
<dbReference type="AlphaFoldDB" id="A0A1V9YE13"/>
<name>A0A1V9YE13_ACHHY</name>
<proteinExistence type="predicted"/>
<evidence type="ECO:0000256" key="2">
    <source>
        <dbReference type="ARBA" id="ARBA00023027"/>
    </source>
</evidence>
<dbReference type="Gene3D" id="3.30.1600.10">
    <property type="entry name" value="SIR2/SIRT2 'Small Domain"/>
    <property type="match status" value="1"/>
</dbReference>
<dbReference type="PANTHER" id="PTHR11085">
    <property type="entry name" value="NAD-DEPENDENT PROTEIN DEACYLASE SIRTUIN-5, MITOCHONDRIAL-RELATED"/>
    <property type="match status" value="1"/>
</dbReference>
<sequence length="299" mass="33220">MYVPAAAAPDDVAMSKLQELLFHASKVVVLTGAGISTESGIPDYRSKDVGLYARSNHKPIEHKEFMGSEAVRQRYWARNFMARHKWGRTQPNINHALLAQWQREATGDVVLVTQNVDRLHQKAGSSAVIELHGSMDEVRCMNPACSAPPLPRDEFQHVLRALNPDFEAMVRADNDTLANAMQVRPDADMYLSPEMERAFHVAHCPKCQTGFYKPNVVFFGDSVPRPVVQQIYHDVETADALLVLGSSLHVFSGYRFLLRAQEMHVPIGIVNIGPTRGDALATVKVNAKCSDVLSNLHLV</sequence>
<dbReference type="PROSITE" id="PS50305">
    <property type="entry name" value="SIRTUIN"/>
    <property type="match status" value="1"/>
</dbReference>
<dbReference type="InterPro" id="IPR050134">
    <property type="entry name" value="NAD-dep_sirtuin_deacylases"/>
</dbReference>
<comment type="caution">
    <text evidence="5">The sequence shown here is derived from an EMBL/GenBank/DDBJ whole genome shotgun (WGS) entry which is preliminary data.</text>
</comment>
<evidence type="ECO:0000256" key="3">
    <source>
        <dbReference type="PROSITE-ProRule" id="PRU00236"/>
    </source>
</evidence>
<dbReference type="OrthoDB" id="424302at2759"/>
<evidence type="ECO:0000256" key="1">
    <source>
        <dbReference type="ARBA" id="ARBA00022679"/>
    </source>
</evidence>
<evidence type="ECO:0000313" key="6">
    <source>
        <dbReference type="Proteomes" id="UP000243579"/>
    </source>
</evidence>
<dbReference type="Pfam" id="PF02146">
    <property type="entry name" value="SIR2"/>
    <property type="match status" value="1"/>
</dbReference>
<dbReference type="GO" id="GO:0005759">
    <property type="term" value="C:mitochondrial matrix"/>
    <property type="evidence" value="ECO:0007669"/>
    <property type="project" value="TreeGrafter"/>
</dbReference>
<dbReference type="InterPro" id="IPR026591">
    <property type="entry name" value="Sirtuin_cat_small_dom_sf"/>
</dbReference>
<reference evidence="5 6" key="1">
    <citation type="journal article" date="2014" name="Genome Biol. Evol.">
        <title>The secreted proteins of Achlya hypogyna and Thraustotheca clavata identify the ancestral oomycete secretome and reveal gene acquisitions by horizontal gene transfer.</title>
        <authorList>
            <person name="Misner I."/>
            <person name="Blouin N."/>
            <person name="Leonard G."/>
            <person name="Richards T.A."/>
            <person name="Lane C.E."/>
        </authorList>
    </citation>
    <scope>NUCLEOTIDE SEQUENCE [LARGE SCALE GENOMIC DNA]</scope>
    <source>
        <strain evidence="5 6">ATCC 48635</strain>
    </source>
</reference>
<organism evidence="5 6">
    <name type="scientific">Achlya hypogyna</name>
    <name type="common">Oomycete</name>
    <name type="synonym">Protoachlya hypogyna</name>
    <dbReference type="NCBI Taxonomy" id="1202772"/>
    <lineage>
        <taxon>Eukaryota</taxon>
        <taxon>Sar</taxon>
        <taxon>Stramenopiles</taxon>
        <taxon>Oomycota</taxon>
        <taxon>Saprolegniomycetes</taxon>
        <taxon>Saprolegniales</taxon>
        <taxon>Achlyaceae</taxon>
        <taxon>Achlya</taxon>
    </lineage>
</organism>
<dbReference type="GO" id="GO:0070403">
    <property type="term" value="F:NAD+ binding"/>
    <property type="evidence" value="ECO:0007669"/>
    <property type="project" value="InterPro"/>
</dbReference>
<feature type="domain" description="Deacetylase sirtuin-type" evidence="4">
    <location>
        <begin position="7"/>
        <end position="299"/>
    </location>
</feature>
<comment type="caution">
    <text evidence="3">Lacks conserved residue(s) required for the propagation of feature annotation.</text>
</comment>
<gene>
    <name evidence="5" type="ORF">ACHHYP_14109</name>
</gene>
<protein>
    <recommendedName>
        <fullName evidence="4">Deacetylase sirtuin-type domain-containing protein</fullName>
    </recommendedName>
</protein>
<keyword evidence="2" id="KW-0520">NAD</keyword>
<dbReference type="InterPro" id="IPR003000">
    <property type="entry name" value="Sirtuin"/>
</dbReference>
<dbReference type="InterPro" id="IPR026590">
    <property type="entry name" value="Ssirtuin_cat_dom"/>
</dbReference>